<dbReference type="GeneID" id="79828132"/>
<dbReference type="PROSITE" id="PS51007">
    <property type="entry name" value="CYTC"/>
    <property type="match status" value="1"/>
</dbReference>
<keyword evidence="2 6" id="KW-0349">Heme</keyword>
<dbReference type="GO" id="GO:0004130">
    <property type="term" value="F:cytochrome-c peroxidase activity"/>
    <property type="evidence" value="ECO:0007669"/>
    <property type="project" value="TreeGrafter"/>
</dbReference>
<dbReference type="Pfam" id="PF03150">
    <property type="entry name" value="CCP_MauG"/>
    <property type="match status" value="1"/>
</dbReference>
<dbReference type="GO" id="GO:0030313">
    <property type="term" value="C:cell envelope"/>
    <property type="evidence" value="ECO:0007669"/>
    <property type="project" value="UniProtKB-SubCell"/>
</dbReference>
<keyword evidence="5 6" id="KW-0408">Iron</keyword>
<keyword evidence="8" id="KW-0575">Peroxidase</keyword>
<dbReference type="STRING" id="1193051.LEP1GSC017_1151"/>
<dbReference type="InterPro" id="IPR004852">
    <property type="entry name" value="Di-haem_cyt_c_peroxidsae"/>
</dbReference>
<evidence type="ECO:0000313" key="8">
    <source>
        <dbReference type="EMBL" id="TDY73815.1"/>
    </source>
</evidence>
<name>A0A4R8N3E3_LEPME</name>
<dbReference type="InterPro" id="IPR009056">
    <property type="entry name" value="Cyt_c-like_dom"/>
</dbReference>
<dbReference type="Proteomes" id="UP000294684">
    <property type="component" value="Unassembled WGS sequence"/>
</dbReference>
<reference evidence="8 9" key="1">
    <citation type="submission" date="2019-03" db="EMBL/GenBank/DDBJ databases">
        <title>Genomic Encyclopedia of Archaeal and Bacterial Type Strains, Phase II (KMG-II): from individual species to whole genera.</title>
        <authorList>
            <person name="Goeker M."/>
        </authorList>
    </citation>
    <scope>NUCLEOTIDE SEQUENCE [LARGE SCALE GENOMIC DNA]</scope>
    <source>
        <strain evidence="8 9">DSM 21537</strain>
    </source>
</reference>
<keyword evidence="4" id="KW-0560">Oxidoreductase</keyword>
<evidence type="ECO:0000256" key="1">
    <source>
        <dbReference type="ARBA" id="ARBA00004196"/>
    </source>
</evidence>
<dbReference type="GO" id="GO:0009055">
    <property type="term" value="F:electron transfer activity"/>
    <property type="evidence" value="ECO:0007669"/>
    <property type="project" value="InterPro"/>
</dbReference>
<evidence type="ECO:0000256" key="6">
    <source>
        <dbReference type="PROSITE-ProRule" id="PRU00433"/>
    </source>
</evidence>
<dbReference type="SUPFAM" id="SSF46626">
    <property type="entry name" value="Cytochrome c"/>
    <property type="match status" value="2"/>
</dbReference>
<keyword evidence="3 6" id="KW-0479">Metal-binding</keyword>
<organism evidence="8 9">
    <name type="scientific">Leptospira meyeri</name>
    <dbReference type="NCBI Taxonomy" id="29508"/>
    <lineage>
        <taxon>Bacteria</taxon>
        <taxon>Pseudomonadati</taxon>
        <taxon>Spirochaetota</taxon>
        <taxon>Spirochaetia</taxon>
        <taxon>Leptospirales</taxon>
        <taxon>Leptospiraceae</taxon>
        <taxon>Leptospira</taxon>
    </lineage>
</organism>
<dbReference type="InterPro" id="IPR051395">
    <property type="entry name" value="Cytochrome_c_Peroxidase/MauG"/>
</dbReference>
<gene>
    <name evidence="8" type="ORF">CLV96_2852</name>
</gene>
<evidence type="ECO:0000259" key="7">
    <source>
        <dbReference type="PROSITE" id="PS51007"/>
    </source>
</evidence>
<dbReference type="PANTHER" id="PTHR30600">
    <property type="entry name" value="CYTOCHROME C PEROXIDASE-RELATED"/>
    <property type="match status" value="1"/>
</dbReference>
<evidence type="ECO:0000313" key="9">
    <source>
        <dbReference type="Proteomes" id="UP000294684"/>
    </source>
</evidence>
<dbReference type="AlphaFoldDB" id="A0A4R8N3E3"/>
<evidence type="ECO:0000256" key="4">
    <source>
        <dbReference type="ARBA" id="ARBA00023002"/>
    </source>
</evidence>
<evidence type="ECO:0000256" key="5">
    <source>
        <dbReference type="ARBA" id="ARBA00023004"/>
    </source>
</evidence>
<evidence type="ECO:0000256" key="3">
    <source>
        <dbReference type="ARBA" id="ARBA00022723"/>
    </source>
</evidence>
<evidence type="ECO:0000256" key="2">
    <source>
        <dbReference type="ARBA" id="ARBA00022617"/>
    </source>
</evidence>
<sequence>MSLSPSQNHRKQIRDKSNFLIFFILHITLISCKFQLQTNSQKDSIINLFLIDLLSNQLSATELQGVVRKKIGTLPNFIPGSESDSMEKIALGNKLFRDNKLSSNHVQSCLTCHPLDGNAAGMDRQSTSRGTFGQIGKRNTPTILNVGFLPFLFWDGRRDTLYNQAIDPFINPLEMSLPSDTELLTRIQNDPSYTSFFANAFPESPSPSIHSIRLALVAFERSLVSKSRFDDFVESNVRALENYEIEGLRIFLDVGCNNCHTKNLLGGSQFSKLDSKYSYNPNDFGRSEFTGNPADDFYFKVPPLRNVALTPPYFHDGSVPSLKEAVRRMNQYNLNRTINDSEIELIVSFLKSLSDKTKIN</sequence>
<dbReference type="OrthoDB" id="320550at2"/>
<proteinExistence type="predicted"/>
<feature type="domain" description="Cytochrome c" evidence="7">
    <location>
        <begin position="242"/>
        <end position="354"/>
    </location>
</feature>
<dbReference type="GO" id="GO:0020037">
    <property type="term" value="F:heme binding"/>
    <property type="evidence" value="ECO:0007669"/>
    <property type="project" value="InterPro"/>
</dbReference>
<comment type="subcellular location">
    <subcellularLocation>
        <location evidence="1">Cell envelope</location>
    </subcellularLocation>
</comment>
<protein>
    <submittedName>
        <fullName evidence="8">Cytochrome c peroxidase</fullName>
    </submittedName>
</protein>
<comment type="caution">
    <text evidence="8">The sequence shown here is derived from an EMBL/GenBank/DDBJ whole genome shotgun (WGS) entry which is preliminary data.</text>
</comment>
<dbReference type="InterPro" id="IPR036909">
    <property type="entry name" value="Cyt_c-like_dom_sf"/>
</dbReference>
<dbReference type="Gene3D" id="1.10.760.10">
    <property type="entry name" value="Cytochrome c-like domain"/>
    <property type="match status" value="2"/>
</dbReference>
<dbReference type="GO" id="GO:0046872">
    <property type="term" value="F:metal ion binding"/>
    <property type="evidence" value="ECO:0007669"/>
    <property type="project" value="UniProtKB-KW"/>
</dbReference>
<dbReference type="PANTHER" id="PTHR30600:SF7">
    <property type="entry name" value="CYTOCHROME C PEROXIDASE-RELATED"/>
    <property type="match status" value="1"/>
</dbReference>
<dbReference type="EMBL" id="SORO01000001">
    <property type="protein sequence ID" value="TDY73815.1"/>
    <property type="molecule type" value="Genomic_DNA"/>
</dbReference>
<keyword evidence="9" id="KW-1185">Reference proteome</keyword>
<accession>A0A4R8N3E3</accession>
<dbReference type="RefSeq" id="WP_004787058.1">
    <property type="nucleotide sequence ID" value="NZ_RQGE01000035.1"/>
</dbReference>